<evidence type="ECO:0000313" key="2">
    <source>
        <dbReference type="Proteomes" id="UP000439113"/>
    </source>
</evidence>
<gene>
    <name evidence="1" type="ORF">GJ654_08745</name>
</gene>
<accession>A0A6N8DKH4</accession>
<dbReference type="RefSeq" id="WP_155445775.1">
    <property type="nucleotide sequence ID" value="NZ_JAOQNR010000006.1"/>
</dbReference>
<dbReference type="EMBL" id="WNKS01000006">
    <property type="protein sequence ID" value="MTV31080.1"/>
    <property type="molecule type" value="Genomic_DNA"/>
</dbReference>
<protein>
    <submittedName>
        <fullName evidence="1">Uncharacterized protein</fullName>
    </submittedName>
</protein>
<organism evidence="1 2">
    <name type="scientific">Rhodoblastus acidophilus</name>
    <name type="common">Rhodopseudomonas acidophila</name>
    <dbReference type="NCBI Taxonomy" id="1074"/>
    <lineage>
        <taxon>Bacteria</taxon>
        <taxon>Pseudomonadati</taxon>
        <taxon>Pseudomonadota</taxon>
        <taxon>Alphaproteobacteria</taxon>
        <taxon>Hyphomicrobiales</taxon>
        <taxon>Rhodoblastaceae</taxon>
        <taxon>Rhodoblastus</taxon>
    </lineage>
</organism>
<reference evidence="1 2" key="1">
    <citation type="submission" date="2019-11" db="EMBL/GenBank/DDBJ databases">
        <title>Whole-genome sequence of a Rhodoblastus acidophilus DSM 142.</title>
        <authorList>
            <person name="Kyndt J.A."/>
            <person name="Meyer T.E."/>
        </authorList>
    </citation>
    <scope>NUCLEOTIDE SEQUENCE [LARGE SCALE GENOMIC DNA]</scope>
    <source>
        <strain evidence="1 2">DSM 142</strain>
    </source>
</reference>
<proteinExistence type="predicted"/>
<name>A0A6N8DKH4_RHOAC</name>
<dbReference type="Proteomes" id="UP000439113">
    <property type="component" value="Unassembled WGS sequence"/>
</dbReference>
<evidence type="ECO:0000313" key="1">
    <source>
        <dbReference type="EMBL" id="MTV31080.1"/>
    </source>
</evidence>
<dbReference type="AlphaFoldDB" id="A0A6N8DKH4"/>
<sequence length="57" mass="6455">MLKIPFLPPPGGVAMRVVVAEAESKRNCREDPVEDARREIRIEVTVATGRVLFDKYQ</sequence>
<comment type="caution">
    <text evidence="1">The sequence shown here is derived from an EMBL/GenBank/DDBJ whole genome shotgun (WGS) entry which is preliminary data.</text>
</comment>